<protein>
    <recommendedName>
        <fullName evidence="2">DUF8129 domain-containing protein</fullName>
    </recommendedName>
</protein>
<comment type="caution">
    <text evidence="3">The sequence shown here is derived from an EMBL/GenBank/DDBJ whole genome shotgun (WGS) entry which is preliminary data.</text>
</comment>
<organism evidence="3 4">
    <name type="scientific">Prauserella isguenensis</name>
    <dbReference type="NCBI Taxonomy" id="1470180"/>
    <lineage>
        <taxon>Bacteria</taxon>
        <taxon>Bacillati</taxon>
        <taxon>Actinomycetota</taxon>
        <taxon>Actinomycetes</taxon>
        <taxon>Pseudonocardiales</taxon>
        <taxon>Pseudonocardiaceae</taxon>
        <taxon>Prauserella</taxon>
    </lineage>
</organism>
<evidence type="ECO:0000313" key="3">
    <source>
        <dbReference type="EMBL" id="MBB3050080.1"/>
    </source>
</evidence>
<dbReference type="InterPro" id="IPR058442">
    <property type="entry name" value="DUF8129"/>
</dbReference>
<dbReference type="AlphaFoldDB" id="A0A839RZ32"/>
<feature type="domain" description="DUF8129" evidence="2">
    <location>
        <begin position="8"/>
        <end position="61"/>
    </location>
</feature>
<evidence type="ECO:0000256" key="1">
    <source>
        <dbReference type="SAM" id="MobiDB-lite"/>
    </source>
</evidence>
<feature type="region of interest" description="Disordered" evidence="1">
    <location>
        <begin position="55"/>
        <end position="112"/>
    </location>
</feature>
<proteinExistence type="predicted"/>
<accession>A0A839RZ32</accession>
<evidence type="ECO:0000313" key="4">
    <source>
        <dbReference type="Proteomes" id="UP000550714"/>
    </source>
</evidence>
<name>A0A839RZ32_9PSEU</name>
<keyword evidence="4" id="KW-1185">Reference proteome</keyword>
<evidence type="ECO:0000259" key="2">
    <source>
        <dbReference type="Pfam" id="PF26450"/>
    </source>
</evidence>
<dbReference type="RefSeq" id="WP_183648654.1">
    <property type="nucleotide sequence ID" value="NZ_JACHWU010000001.1"/>
</dbReference>
<dbReference type="Proteomes" id="UP000550714">
    <property type="component" value="Unassembled WGS sequence"/>
</dbReference>
<dbReference type="Pfam" id="PF26450">
    <property type="entry name" value="DUF8129"/>
    <property type="match status" value="1"/>
</dbReference>
<gene>
    <name evidence="3" type="ORF">FHS23_001075</name>
</gene>
<dbReference type="EMBL" id="JACHWU010000001">
    <property type="protein sequence ID" value="MBB3050080.1"/>
    <property type="molecule type" value="Genomic_DNA"/>
</dbReference>
<sequence>MTSDSALPLPDYDELPIAKLQHQIRALSADDIETLIEHEQQHGNRTPVLELLRTRRQQLAEGAEPSGGDQWDGTGKPADTPHGSPVSRDSAAGPGAPLRHGVAGQTADRDRP</sequence>
<reference evidence="3 4" key="1">
    <citation type="submission" date="2020-08" db="EMBL/GenBank/DDBJ databases">
        <title>Genomic Encyclopedia of Type Strains, Phase III (KMG-III): the genomes of soil and plant-associated and newly described type strains.</title>
        <authorList>
            <person name="Whitman W."/>
        </authorList>
    </citation>
    <scope>NUCLEOTIDE SEQUENCE [LARGE SCALE GENOMIC DNA]</scope>
    <source>
        <strain evidence="3 4">CECT 8577</strain>
    </source>
</reference>